<feature type="transmembrane region" description="Helical" evidence="8">
    <location>
        <begin position="348"/>
        <end position="366"/>
    </location>
</feature>
<organism evidence="10 11">
    <name type="scientific">Anaerobacillus alkaliphilus</name>
    <dbReference type="NCBI Taxonomy" id="1548597"/>
    <lineage>
        <taxon>Bacteria</taxon>
        <taxon>Bacillati</taxon>
        <taxon>Bacillota</taxon>
        <taxon>Bacilli</taxon>
        <taxon>Bacillales</taxon>
        <taxon>Bacillaceae</taxon>
        <taxon>Anaerobacillus</taxon>
    </lineage>
</organism>
<feature type="transmembrane region" description="Helical" evidence="8">
    <location>
        <begin position="122"/>
        <end position="139"/>
    </location>
</feature>
<dbReference type="OrthoDB" id="3722973at2"/>
<dbReference type="PANTHER" id="PTHR33908">
    <property type="entry name" value="MANNOSYLTRANSFERASE YKCB-RELATED"/>
    <property type="match status" value="1"/>
</dbReference>
<feature type="transmembrane region" description="Helical" evidence="8">
    <location>
        <begin position="301"/>
        <end position="318"/>
    </location>
</feature>
<evidence type="ECO:0000256" key="3">
    <source>
        <dbReference type="ARBA" id="ARBA00022676"/>
    </source>
</evidence>
<dbReference type="EMBL" id="QOUX01000020">
    <property type="protein sequence ID" value="RXJ02943.1"/>
    <property type="molecule type" value="Genomic_DNA"/>
</dbReference>
<feature type="transmembrane region" description="Helical" evidence="8">
    <location>
        <begin position="218"/>
        <end position="236"/>
    </location>
</feature>
<dbReference type="Pfam" id="PF13231">
    <property type="entry name" value="PMT_2"/>
    <property type="match status" value="1"/>
</dbReference>
<dbReference type="Proteomes" id="UP000290649">
    <property type="component" value="Unassembled WGS sequence"/>
</dbReference>
<dbReference type="PANTHER" id="PTHR33908:SF11">
    <property type="entry name" value="MEMBRANE PROTEIN"/>
    <property type="match status" value="1"/>
</dbReference>
<evidence type="ECO:0000256" key="5">
    <source>
        <dbReference type="ARBA" id="ARBA00022692"/>
    </source>
</evidence>
<evidence type="ECO:0000256" key="4">
    <source>
        <dbReference type="ARBA" id="ARBA00022679"/>
    </source>
</evidence>
<keyword evidence="11" id="KW-1185">Reference proteome</keyword>
<reference evidence="10 11" key="1">
    <citation type="journal article" date="2019" name="Int. J. Syst. Evol. Microbiol.">
        <title>Anaerobacillus alkaliphilus sp. nov., a novel alkaliphilic and moderately halophilic bacterium.</title>
        <authorList>
            <person name="Borsodi A.K."/>
            <person name="Aszalos J.M."/>
            <person name="Bihari P."/>
            <person name="Nagy I."/>
            <person name="Schumann P."/>
            <person name="Sproer C."/>
            <person name="Kovacs A.L."/>
            <person name="Boka K."/>
            <person name="Dobosy P."/>
            <person name="Ovari M."/>
            <person name="Szili-Kovacs T."/>
            <person name="Toth E."/>
        </authorList>
    </citation>
    <scope>NUCLEOTIDE SEQUENCE [LARGE SCALE GENOMIC DNA]</scope>
    <source>
        <strain evidence="10 11">B16-10</strain>
    </source>
</reference>
<protein>
    <submittedName>
        <fullName evidence="10">Phospholipid carrier-dependent glycosyltransferase</fullName>
    </submittedName>
</protein>
<gene>
    <name evidence="10" type="ORF">DS745_04990</name>
</gene>
<keyword evidence="2" id="KW-1003">Cell membrane</keyword>
<feature type="transmembrane region" description="Helical" evidence="8">
    <location>
        <begin position="277"/>
        <end position="294"/>
    </location>
</feature>
<feature type="transmembrane region" description="Helical" evidence="8">
    <location>
        <begin position="146"/>
        <end position="164"/>
    </location>
</feature>
<feature type="transmembrane region" description="Helical" evidence="8">
    <location>
        <begin position="176"/>
        <end position="206"/>
    </location>
</feature>
<feature type="domain" description="Glycosyltransferase RgtA/B/C/D-like" evidence="9">
    <location>
        <begin position="81"/>
        <end position="227"/>
    </location>
</feature>
<keyword evidence="5 8" id="KW-0812">Transmembrane</keyword>
<comment type="subcellular location">
    <subcellularLocation>
        <location evidence="1">Cell membrane</location>
        <topology evidence="1">Multi-pass membrane protein</topology>
    </subcellularLocation>
</comment>
<keyword evidence="7 8" id="KW-0472">Membrane</keyword>
<proteinExistence type="predicted"/>
<feature type="transmembrane region" description="Helical" evidence="8">
    <location>
        <begin position="324"/>
        <end position="341"/>
    </location>
</feature>
<accession>A0A4Q0VW79</accession>
<evidence type="ECO:0000256" key="1">
    <source>
        <dbReference type="ARBA" id="ARBA00004651"/>
    </source>
</evidence>
<evidence type="ECO:0000313" key="11">
    <source>
        <dbReference type="Proteomes" id="UP000290649"/>
    </source>
</evidence>
<keyword evidence="4 10" id="KW-0808">Transferase</keyword>
<keyword evidence="3" id="KW-0328">Glycosyltransferase</keyword>
<evidence type="ECO:0000259" key="9">
    <source>
        <dbReference type="Pfam" id="PF13231"/>
    </source>
</evidence>
<feature type="transmembrane region" description="Helical" evidence="8">
    <location>
        <begin position="98"/>
        <end position="116"/>
    </location>
</feature>
<comment type="caution">
    <text evidence="10">The sequence shown here is derived from an EMBL/GenBank/DDBJ whole genome shotgun (WGS) entry which is preliminary data.</text>
</comment>
<dbReference type="RefSeq" id="WP_129077178.1">
    <property type="nucleotide sequence ID" value="NZ_QOUX01000020.1"/>
</dbReference>
<feature type="transmembrane region" description="Helical" evidence="8">
    <location>
        <begin position="73"/>
        <end position="91"/>
    </location>
</feature>
<dbReference type="GO" id="GO:0016763">
    <property type="term" value="F:pentosyltransferase activity"/>
    <property type="evidence" value="ECO:0007669"/>
    <property type="project" value="TreeGrafter"/>
</dbReference>
<keyword evidence="6 8" id="KW-1133">Transmembrane helix</keyword>
<dbReference type="AlphaFoldDB" id="A0A4Q0VW79"/>
<dbReference type="InterPro" id="IPR050297">
    <property type="entry name" value="LipidA_mod_glycosyltrf_83"/>
</dbReference>
<dbReference type="InterPro" id="IPR038731">
    <property type="entry name" value="RgtA/B/C-like"/>
</dbReference>
<evidence type="ECO:0000256" key="6">
    <source>
        <dbReference type="ARBA" id="ARBA00022989"/>
    </source>
</evidence>
<dbReference type="GO" id="GO:0009103">
    <property type="term" value="P:lipopolysaccharide biosynthetic process"/>
    <property type="evidence" value="ECO:0007669"/>
    <property type="project" value="UniProtKB-ARBA"/>
</dbReference>
<evidence type="ECO:0000313" key="10">
    <source>
        <dbReference type="EMBL" id="RXJ02943.1"/>
    </source>
</evidence>
<name>A0A4Q0VW79_9BACI</name>
<evidence type="ECO:0000256" key="2">
    <source>
        <dbReference type="ARBA" id="ARBA00022475"/>
    </source>
</evidence>
<evidence type="ECO:0000256" key="7">
    <source>
        <dbReference type="ARBA" id="ARBA00023136"/>
    </source>
</evidence>
<evidence type="ECO:0000256" key="8">
    <source>
        <dbReference type="SAM" id="Phobius"/>
    </source>
</evidence>
<dbReference type="GO" id="GO:0005886">
    <property type="term" value="C:plasma membrane"/>
    <property type="evidence" value="ECO:0007669"/>
    <property type="project" value="UniProtKB-SubCell"/>
</dbReference>
<feature type="transmembrane region" description="Helical" evidence="8">
    <location>
        <begin position="12"/>
        <end position="29"/>
    </location>
</feature>
<sequence>MVGISAQKKLTYITVFVFILLFILRLPYIDNPPFERYEMWRQSDTESMARNFLDGKFNIFYPQLNYDGPAPNYVQLEFQLVTFIIAILYKFFGYHYEIARFVPVLFFMGSAVYLYLIAKRYYGQLAAIMATFLYGVYPLNLYFSRAVMPETAALFFYIGAFYYFDSWIRKSKNSSIIAAALFTALAISLKVPAVFVGIPMLVMAVVKYKEKVFKVWQLYFFAVVSLLPPFAYFKWLETISTKAFVSGIASKHIIPKAGFAIFTEEAQRFFTTKMPESLTWVGITLFFVGLFVIKWKREYPIGVWAIAMIIEVLLIVSIIRFNYYLVFITPLMAILSAKVLVSISNKKVGMVTVAVFLLLFGSWNYYQVLPRFELNDNVLGQAEVVKTLTDKDDLIIIATLGPELLNASERKGWRFHLPSDRKDFETWKLRLEILTGKGAKYFVPAGGYIYADEGARFKTYLEENFETIEAGKFTFYKLQ</sequence>